<dbReference type="Proteomes" id="UP000683925">
    <property type="component" value="Unassembled WGS sequence"/>
</dbReference>
<dbReference type="AlphaFoldDB" id="A0A8S1TYZ2"/>
<dbReference type="EMBL" id="CAJJDP010000035">
    <property type="protein sequence ID" value="CAD8158095.1"/>
    <property type="molecule type" value="Genomic_DNA"/>
</dbReference>
<organism evidence="2 3">
    <name type="scientific">Paramecium octaurelia</name>
    <dbReference type="NCBI Taxonomy" id="43137"/>
    <lineage>
        <taxon>Eukaryota</taxon>
        <taxon>Sar</taxon>
        <taxon>Alveolata</taxon>
        <taxon>Ciliophora</taxon>
        <taxon>Intramacronucleata</taxon>
        <taxon>Oligohymenophorea</taxon>
        <taxon>Peniculida</taxon>
        <taxon>Parameciidae</taxon>
        <taxon>Paramecium</taxon>
    </lineage>
</organism>
<comment type="caution">
    <text evidence="2">The sequence shown here is derived from an EMBL/GenBank/DDBJ whole genome shotgun (WGS) entry which is preliminary data.</text>
</comment>
<accession>A0A8S1TYZ2</accession>
<name>A0A8S1TYZ2_PAROT</name>
<sequence>MITIGLMIVKNKTIVCFLERKVLDMRRMMKSTLNTSSQTGAVYGTSAINHELDQCWLERWGPIIQTQEALHLFFYVRWRMNQNHQISLIYLYQFTYAAHPQVLIFFHFASKLNNHISQCKYFYNRESFFAYHYFKNSFFYKYAKTLRILRASQHLSKRIGSIARIVLCKKRNPKTEPNKLKIKLEDIIVHEVNEIQKHKKLDKQVKELKEEEQEIEQAYVRKEDLYEILSQMSNIDFDQILERIRLEKIPDAYNTYLVRAIKHIQDEVIYDYNTT</sequence>
<protein>
    <submittedName>
        <fullName evidence="2">Uncharacterized protein</fullName>
    </submittedName>
</protein>
<evidence type="ECO:0000313" key="3">
    <source>
        <dbReference type="Proteomes" id="UP000683925"/>
    </source>
</evidence>
<proteinExistence type="predicted"/>
<gene>
    <name evidence="2" type="ORF">POCTA_138.1.T0350009</name>
</gene>
<evidence type="ECO:0000313" key="2">
    <source>
        <dbReference type="EMBL" id="CAD8158095.1"/>
    </source>
</evidence>
<keyword evidence="3" id="KW-1185">Reference proteome</keyword>
<keyword evidence="1" id="KW-0175">Coiled coil</keyword>
<evidence type="ECO:0000256" key="1">
    <source>
        <dbReference type="SAM" id="Coils"/>
    </source>
</evidence>
<reference evidence="2" key="1">
    <citation type="submission" date="2021-01" db="EMBL/GenBank/DDBJ databases">
        <authorList>
            <consortium name="Genoscope - CEA"/>
            <person name="William W."/>
        </authorList>
    </citation>
    <scope>NUCLEOTIDE SEQUENCE</scope>
</reference>
<feature type="coiled-coil region" evidence="1">
    <location>
        <begin position="191"/>
        <end position="228"/>
    </location>
</feature>